<feature type="binding site" evidence="6">
    <location>
        <position position="183"/>
    </location>
    <ligand>
        <name>S-adenosyl-L-methionine</name>
        <dbReference type="ChEBI" id="CHEBI:59789"/>
    </ligand>
</feature>
<evidence type="ECO:0000256" key="2">
    <source>
        <dbReference type="ARBA" id="ARBA00022490"/>
    </source>
</evidence>
<dbReference type="RefSeq" id="WP_205144073.1">
    <property type="nucleotide sequence ID" value="NZ_JAFBDN010000019.1"/>
</dbReference>
<comment type="function">
    <text evidence="6">Methylates ribosomal protein L11.</text>
</comment>
<comment type="subcellular location">
    <subcellularLocation>
        <location evidence="6">Cytoplasm</location>
    </subcellularLocation>
</comment>
<gene>
    <name evidence="6 7" type="primary">prmA</name>
    <name evidence="7" type="ORF">KAK10_08460</name>
</gene>
<sequence>MEWTQVDVLTTSEAVEAIANILTEQGASGIQIDDSQDIQNYQKADETVVIDWDEIKYQQTGAKVIGYFPQDVFVTEALPVIENKIKQLAEFGLAYAPGTVKVKALADDHWATAWKKYYRPVRLTRHLTIVPAWDDYQKVQTQEQLIVLDPGMAFGTGTHPTTRLMIEALTIIVRGSETMLDVGTGSGVLSIAAKHLGVKQITATDIDQVAVDKAKENLALNPIAQDVTVKVSDLLADVEQTNVDLIVANILAEVIVPLIPQAWAKLRPGGHFLTSGIIADKLDLIIEQQTKQGFIVDQQLKIGDWCGLIAHKPAVNESNQFTAQG</sequence>
<feature type="binding site" evidence="6">
    <location>
        <position position="162"/>
    </location>
    <ligand>
        <name>S-adenosyl-L-methionine</name>
        <dbReference type="ChEBI" id="CHEBI:59789"/>
    </ligand>
</feature>
<comment type="similarity">
    <text evidence="1 6">Belongs to the methyltransferase superfamily. PrmA family.</text>
</comment>
<feature type="binding site" evidence="6">
    <location>
        <position position="249"/>
    </location>
    <ligand>
        <name>S-adenosyl-L-methionine</name>
        <dbReference type="ChEBI" id="CHEBI:59789"/>
    </ligand>
</feature>
<dbReference type="NCBIfam" id="TIGR00406">
    <property type="entry name" value="prmA"/>
    <property type="match status" value="1"/>
</dbReference>
<dbReference type="InterPro" id="IPR029063">
    <property type="entry name" value="SAM-dependent_MTases_sf"/>
</dbReference>
<evidence type="ECO:0000256" key="3">
    <source>
        <dbReference type="ARBA" id="ARBA00022603"/>
    </source>
</evidence>
<evidence type="ECO:0000256" key="5">
    <source>
        <dbReference type="ARBA" id="ARBA00022691"/>
    </source>
</evidence>
<dbReference type="HAMAP" id="MF_00735">
    <property type="entry name" value="Methyltr_PrmA"/>
    <property type="match status" value="1"/>
</dbReference>
<reference evidence="7" key="1">
    <citation type="submission" date="2021-04" db="EMBL/GenBank/DDBJ databases">
        <title>Taxonomic assessment of Weissella genus.</title>
        <authorList>
            <person name="Fanelli F."/>
            <person name="Chieffi D."/>
            <person name="Dell'Aquila A."/>
            <person name="Gyu-Sung C."/>
            <person name="Franz C.M.A.P."/>
            <person name="Fusco V."/>
        </authorList>
    </citation>
    <scope>NUCLEOTIDE SEQUENCE</scope>
    <source>
        <strain evidence="7">LMG 25373</strain>
    </source>
</reference>
<proteinExistence type="inferred from homology"/>
<name>A0ABT0VJC8_9LACO</name>
<evidence type="ECO:0000256" key="1">
    <source>
        <dbReference type="ARBA" id="ARBA00009741"/>
    </source>
</evidence>
<keyword evidence="7" id="KW-0689">Ribosomal protein</keyword>
<comment type="caution">
    <text evidence="7">The sequence shown here is derived from an EMBL/GenBank/DDBJ whole genome shotgun (WGS) entry which is preliminary data.</text>
</comment>
<dbReference type="InterPro" id="IPR050078">
    <property type="entry name" value="Ribosomal_L11_MeTrfase_PrmA"/>
</dbReference>
<keyword evidence="2 6" id="KW-0963">Cytoplasm</keyword>
<dbReference type="InterPro" id="IPR004498">
    <property type="entry name" value="Ribosomal_PrmA_MeTrfase"/>
</dbReference>
<keyword evidence="7" id="KW-0687">Ribonucleoprotein</keyword>
<organism evidence="7 8">
    <name type="scientific">Periweissella beninensis</name>
    <dbReference type="NCBI Taxonomy" id="504936"/>
    <lineage>
        <taxon>Bacteria</taxon>
        <taxon>Bacillati</taxon>
        <taxon>Bacillota</taxon>
        <taxon>Bacilli</taxon>
        <taxon>Lactobacillales</taxon>
        <taxon>Lactobacillaceae</taxon>
        <taxon>Periweissella</taxon>
    </lineage>
</organism>
<dbReference type="GO" id="GO:0032259">
    <property type="term" value="P:methylation"/>
    <property type="evidence" value="ECO:0007669"/>
    <property type="project" value="UniProtKB-KW"/>
</dbReference>
<dbReference type="EMBL" id="JAGMVS010000072">
    <property type="protein sequence ID" value="MCM2437940.1"/>
    <property type="molecule type" value="Genomic_DNA"/>
</dbReference>
<dbReference type="GO" id="GO:0008168">
    <property type="term" value="F:methyltransferase activity"/>
    <property type="evidence" value="ECO:0007669"/>
    <property type="project" value="UniProtKB-KW"/>
</dbReference>
<evidence type="ECO:0000256" key="6">
    <source>
        <dbReference type="HAMAP-Rule" id="MF_00735"/>
    </source>
</evidence>
<evidence type="ECO:0000256" key="4">
    <source>
        <dbReference type="ARBA" id="ARBA00022679"/>
    </source>
</evidence>
<keyword evidence="4 6" id="KW-0808">Transferase</keyword>
<accession>A0ABT0VJC8</accession>
<dbReference type="Proteomes" id="UP001057481">
    <property type="component" value="Unassembled WGS sequence"/>
</dbReference>
<feature type="binding site" evidence="6">
    <location>
        <position position="205"/>
    </location>
    <ligand>
        <name>S-adenosyl-L-methionine</name>
        <dbReference type="ChEBI" id="CHEBI:59789"/>
    </ligand>
</feature>
<comment type="catalytic activity">
    <reaction evidence="6">
        <text>L-lysyl-[protein] + 3 S-adenosyl-L-methionine = N(6),N(6),N(6)-trimethyl-L-lysyl-[protein] + 3 S-adenosyl-L-homocysteine + 3 H(+)</text>
        <dbReference type="Rhea" id="RHEA:54192"/>
        <dbReference type="Rhea" id="RHEA-COMP:9752"/>
        <dbReference type="Rhea" id="RHEA-COMP:13826"/>
        <dbReference type="ChEBI" id="CHEBI:15378"/>
        <dbReference type="ChEBI" id="CHEBI:29969"/>
        <dbReference type="ChEBI" id="CHEBI:57856"/>
        <dbReference type="ChEBI" id="CHEBI:59789"/>
        <dbReference type="ChEBI" id="CHEBI:61961"/>
    </reaction>
</comment>
<dbReference type="SUPFAM" id="SSF53335">
    <property type="entry name" value="S-adenosyl-L-methionine-dependent methyltransferases"/>
    <property type="match status" value="1"/>
</dbReference>
<dbReference type="PIRSF" id="PIRSF000401">
    <property type="entry name" value="RPL11_MTase"/>
    <property type="match status" value="1"/>
</dbReference>
<protein>
    <recommendedName>
        <fullName evidence="6">Ribosomal protein L11 methyltransferase</fullName>
        <shortName evidence="6">L11 Mtase</shortName>
        <ecNumber evidence="6">2.1.1.-</ecNumber>
    </recommendedName>
</protein>
<keyword evidence="8" id="KW-1185">Reference proteome</keyword>
<dbReference type="PANTHER" id="PTHR43648">
    <property type="entry name" value="ELECTRON TRANSFER FLAVOPROTEIN BETA SUBUNIT LYSINE METHYLTRANSFERASE"/>
    <property type="match status" value="1"/>
</dbReference>
<dbReference type="Gene3D" id="3.40.50.150">
    <property type="entry name" value="Vaccinia Virus protein VP39"/>
    <property type="match status" value="1"/>
</dbReference>
<keyword evidence="3 6" id="KW-0489">Methyltransferase</keyword>
<evidence type="ECO:0000313" key="8">
    <source>
        <dbReference type="Proteomes" id="UP001057481"/>
    </source>
</evidence>
<keyword evidence="5 6" id="KW-0949">S-adenosyl-L-methionine</keyword>
<dbReference type="GO" id="GO:0005840">
    <property type="term" value="C:ribosome"/>
    <property type="evidence" value="ECO:0007669"/>
    <property type="project" value="UniProtKB-KW"/>
</dbReference>
<dbReference type="PANTHER" id="PTHR43648:SF1">
    <property type="entry name" value="ELECTRON TRANSFER FLAVOPROTEIN BETA SUBUNIT LYSINE METHYLTRANSFERASE"/>
    <property type="match status" value="1"/>
</dbReference>
<dbReference type="EC" id="2.1.1.-" evidence="6"/>
<dbReference type="Pfam" id="PF06325">
    <property type="entry name" value="PrmA"/>
    <property type="match status" value="1"/>
</dbReference>
<evidence type="ECO:0000313" key="7">
    <source>
        <dbReference type="EMBL" id="MCM2437940.1"/>
    </source>
</evidence>
<dbReference type="CDD" id="cd02440">
    <property type="entry name" value="AdoMet_MTases"/>
    <property type="match status" value="1"/>
</dbReference>